<dbReference type="KEGG" id="pfla:Pflav_065190"/>
<organism evidence="9 10">
    <name type="scientific">Phytohabitans flavus</name>
    <dbReference type="NCBI Taxonomy" id="1076124"/>
    <lineage>
        <taxon>Bacteria</taxon>
        <taxon>Bacillati</taxon>
        <taxon>Actinomycetota</taxon>
        <taxon>Actinomycetes</taxon>
        <taxon>Micromonosporales</taxon>
        <taxon>Micromonosporaceae</taxon>
    </lineage>
</organism>
<keyword evidence="6" id="KW-0811">Translocation</keyword>
<reference evidence="9 10" key="1">
    <citation type="submission" date="2020-03" db="EMBL/GenBank/DDBJ databases">
        <title>Whole genome shotgun sequence of Phytohabitans flavus NBRC 107702.</title>
        <authorList>
            <person name="Komaki H."/>
            <person name="Tamura T."/>
        </authorList>
    </citation>
    <scope>NUCLEOTIDE SEQUENCE [LARGE SCALE GENOMIC DNA]</scope>
    <source>
        <strain evidence="9 10">NBRC 107702</strain>
    </source>
</reference>
<keyword evidence="2" id="KW-0813">Transport</keyword>
<evidence type="ECO:0008006" key="11">
    <source>
        <dbReference type="Google" id="ProtNLM"/>
    </source>
</evidence>
<evidence type="ECO:0000256" key="8">
    <source>
        <dbReference type="SAM" id="MobiDB-lite"/>
    </source>
</evidence>
<evidence type="ECO:0000256" key="3">
    <source>
        <dbReference type="ARBA" id="ARBA00022692"/>
    </source>
</evidence>
<dbReference type="InterPro" id="IPR003369">
    <property type="entry name" value="TatA/B/E"/>
</dbReference>
<reference evidence="9 10" key="2">
    <citation type="submission" date="2020-03" db="EMBL/GenBank/DDBJ databases">
        <authorList>
            <person name="Ichikawa N."/>
            <person name="Kimura A."/>
            <person name="Kitahashi Y."/>
            <person name="Uohara A."/>
        </authorList>
    </citation>
    <scope>NUCLEOTIDE SEQUENCE [LARGE SCALE GENOMIC DNA]</scope>
    <source>
        <strain evidence="9 10">NBRC 107702</strain>
    </source>
</reference>
<dbReference type="AlphaFoldDB" id="A0A6F8Y252"/>
<evidence type="ECO:0000256" key="7">
    <source>
        <dbReference type="ARBA" id="ARBA00023136"/>
    </source>
</evidence>
<keyword evidence="10" id="KW-1185">Reference proteome</keyword>
<feature type="compositionally biased region" description="Basic residues" evidence="8">
    <location>
        <begin position="120"/>
        <end position="129"/>
    </location>
</feature>
<name>A0A6F8Y252_9ACTN</name>
<feature type="region of interest" description="Disordered" evidence="8">
    <location>
        <begin position="111"/>
        <end position="171"/>
    </location>
</feature>
<evidence type="ECO:0000256" key="2">
    <source>
        <dbReference type="ARBA" id="ARBA00022448"/>
    </source>
</evidence>
<keyword evidence="5" id="KW-1133">Transmembrane helix</keyword>
<keyword evidence="7" id="KW-0472">Membrane</keyword>
<evidence type="ECO:0000313" key="10">
    <source>
        <dbReference type="Proteomes" id="UP000502508"/>
    </source>
</evidence>
<comment type="subcellular location">
    <subcellularLocation>
        <location evidence="1">Membrane</location>
        <topology evidence="1">Single-pass membrane protein</topology>
    </subcellularLocation>
</comment>
<gene>
    <name evidence="9" type="ORF">Pflav_065190</name>
</gene>
<evidence type="ECO:0000256" key="6">
    <source>
        <dbReference type="ARBA" id="ARBA00023010"/>
    </source>
</evidence>
<proteinExistence type="predicted"/>
<dbReference type="Proteomes" id="UP000502508">
    <property type="component" value="Chromosome"/>
</dbReference>
<protein>
    <recommendedName>
        <fullName evidence="11">Sec-independent protein translocase protein TatB</fullName>
    </recommendedName>
</protein>
<evidence type="ECO:0000313" key="9">
    <source>
        <dbReference type="EMBL" id="BCB80109.1"/>
    </source>
</evidence>
<keyword evidence="3" id="KW-0812">Transmembrane</keyword>
<sequence length="171" mass="19012">MFENLNWWEIGALLLLALLIFGDKLPNVISDGLRMVRNLRNMARNATGDLSRELGTDIQLEDLHPKAFIRKHLLSEEDEEKLRKPLRGIYDTVKSDLNGVKDEINDVAASVDIHTPAPRPRPRLRRRLGRTGSTSTRPEAATPDLGPASRSLSGCAGPRSRLDSGSPRQTL</sequence>
<dbReference type="Gene3D" id="1.20.5.3310">
    <property type="match status" value="1"/>
</dbReference>
<evidence type="ECO:0000256" key="4">
    <source>
        <dbReference type="ARBA" id="ARBA00022927"/>
    </source>
</evidence>
<evidence type="ECO:0000256" key="5">
    <source>
        <dbReference type="ARBA" id="ARBA00022989"/>
    </source>
</evidence>
<accession>A0A6F8Y252</accession>
<dbReference type="Pfam" id="PF02416">
    <property type="entry name" value="TatA_B_E"/>
    <property type="match status" value="1"/>
</dbReference>
<keyword evidence="4" id="KW-0653">Protein transport</keyword>
<evidence type="ECO:0000256" key="1">
    <source>
        <dbReference type="ARBA" id="ARBA00004167"/>
    </source>
</evidence>
<dbReference type="EMBL" id="AP022870">
    <property type="protein sequence ID" value="BCB80109.1"/>
    <property type="molecule type" value="Genomic_DNA"/>
</dbReference>